<evidence type="ECO:0000313" key="2">
    <source>
        <dbReference type="Proteomes" id="UP000298213"/>
    </source>
</evidence>
<dbReference type="OrthoDB" id="9806494at2"/>
<dbReference type="EMBL" id="SPDV01000017">
    <property type="protein sequence ID" value="TFI58390.1"/>
    <property type="molecule type" value="Genomic_DNA"/>
</dbReference>
<dbReference type="Gene3D" id="3.30.70.1280">
    <property type="entry name" value="SP0830-like domains"/>
    <property type="match status" value="1"/>
</dbReference>
<dbReference type="PANTHER" id="PTHR36439:SF1">
    <property type="entry name" value="DUF1697 DOMAIN-CONTAINING PROTEIN"/>
    <property type="match status" value="1"/>
</dbReference>
<dbReference type="InterPro" id="IPR012545">
    <property type="entry name" value="DUF1697"/>
</dbReference>
<name>A0A4Y8ZQT4_9SPHN</name>
<dbReference type="PIRSF" id="PIRSF008502">
    <property type="entry name" value="UCP008502"/>
    <property type="match status" value="1"/>
</dbReference>
<keyword evidence="2" id="KW-1185">Reference proteome</keyword>
<dbReference type="Pfam" id="PF08002">
    <property type="entry name" value="DUF1697"/>
    <property type="match status" value="1"/>
</dbReference>
<proteinExistence type="predicted"/>
<dbReference type="AlphaFoldDB" id="A0A4Y8ZQT4"/>
<evidence type="ECO:0000313" key="1">
    <source>
        <dbReference type="EMBL" id="TFI58390.1"/>
    </source>
</evidence>
<sequence>MAWQTRIRQARWAMRKYVALLRGINVGGHRKLPMAQLKAVAARIGLADVATYVASGNLVFSADATTEALEARLEEAIAAEFGFPVDVIVRSAADWAALAAANPFPKESAETPNFVMMTIGKQPASDAAVDALRAKAAADEKVERRGEALWIWFGSGAGRSKLGAAPAKGVWTARNWRTVETLRGMLAA</sequence>
<dbReference type="Proteomes" id="UP000298213">
    <property type="component" value="Unassembled WGS sequence"/>
</dbReference>
<accession>A0A4Y8ZQT4</accession>
<dbReference type="PANTHER" id="PTHR36439">
    <property type="entry name" value="BLL4334 PROTEIN"/>
    <property type="match status" value="1"/>
</dbReference>
<gene>
    <name evidence="1" type="ORF">E2493_10425</name>
</gene>
<reference evidence="1 2" key="1">
    <citation type="submission" date="2019-03" db="EMBL/GenBank/DDBJ databases">
        <title>Genome sequence of Sphingomonas sp. 17J27-24.</title>
        <authorList>
            <person name="Kim M."/>
            <person name="Maeng S."/>
            <person name="Sathiyaraj S."/>
        </authorList>
    </citation>
    <scope>NUCLEOTIDE SEQUENCE [LARGE SCALE GENOMIC DNA]</scope>
    <source>
        <strain evidence="1 2">17J27-24</strain>
    </source>
</reference>
<organism evidence="1 2">
    <name type="scientific">Sphingomonas parva</name>
    <dbReference type="NCBI Taxonomy" id="2555898"/>
    <lineage>
        <taxon>Bacteria</taxon>
        <taxon>Pseudomonadati</taxon>
        <taxon>Pseudomonadota</taxon>
        <taxon>Alphaproteobacteria</taxon>
        <taxon>Sphingomonadales</taxon>
        <taxon>Sphingomonadaceae</taxon>
        <taxon>Sphingomonas</taxon>
    </lineage>
</organism>
<dbReference type="SUPFAM" id="SSF160379">
    <property type="entry name" value="SP0830-like"/>
    <property type="match status" value="1"/>
</dbReference>
<comment type="caution">
    <text evidence="1">The sequence shown here is derived from an EMBL/GenBank/DDBJ whole genome shotgun (WGS) entry which is preliminary data.</text>
</comment>
<protein>
    <submittedName>
        <fullName evidence="1">DUF1697 domain-containing protein</fullName>
    </submittedName>
</protein>